<dbReference type="HOGENOM" id="CLU_3369338_0_0_1"/>
<dbReference type="Gramene" id="KQL17127">
    <property type="protein sequence ID" value="KQL17127"/>
    <property type="gene ID" value="SETIT_025446mg"/>
</dbReference>
<dbReference type="EnsemblPlants" id="KQL17127">
    <property type="protein sequence ID" value="KQL17127"/>
    <property type="gene ID" value="SETIT_025446mg"/>
</dbReference>
<name>K3ZFU4_SETIT</name>
<dbReference type="AlphaFoldDB" id="K3ZFU4"/>
<reference evidence="1" key="2">
    <citation type="submission" date="2018-08" db="UniProtKB">
        <authorList>
            <consortium name="EnsemblPlants"/>
        </authorList>
    </citation>
    <scope>IDENTIFICATION</scope>
    <source>
        <strain evidence="1">Yugu1</strain>
    </source>
</reference>
<evidence type="ECO:0000313" key="2">
    <source>
        <dbReference type="Proteomes" id="UP000004995"/>
    </source>
</evidence>
<proteinExistence type="predicted"/>
<dbReference type="InParanoid" id="K3ZFU4"/>
<keyword evidence="2" id="KW-1185">Reference proteome</keyword>
<dbReference type="EMBL" id="AGNK02002112">
    <property type="status" value="NOT_ANNOTATED_CDS"/>
    <property type="molecule type" value="Genomic_DNA"/>
</dbReference>
<evidence type="ECO:0000313" key="1">
    <source>
        <dbReference type="EnsemblPlants" id="KQL17127"/>
    </source>
</evidence>
<reference evidence="2" key="1">
    <citation type="journal article" date="2012" name="Nat. Biotechnol.">
        <title>Reference genome sequence of the model plant Setaria.</title>
        <authorList>
            <person name="Bennetzen J.L."/>
            <person name="Schmutz J."/>
            <person name="Wang H."/>
            <person name="Percifield R."/>
            <person name="Hawkins J."/>
            <person name="Pontaroli A.C."/>
            <person name="Estep M."/>
            <person name="Feng L."/>
            <person name="Vaughn J.N."/>
            <person name="Grimwood J."/>
            <person name="Jenkins J."/>
            <person name="Barry K."/>
            <person name="Lindquist E."/>
            <person name="Hellsten U."/>
            <person name="Deshpande S."/>
            <person name="Wang X."/>
            <person name="Wu X."/>
            <person name="Mitros T."/>
            <person name="Triplett J."/>
            <person name="Yang X."/>
            <person name="Ye C.Y."/>
            <person name="Mauro-Herrera M."/>
            <person name="Wang L."/>
            <person name="Li P."/>
            <person name="Sharma M."/>
            <person name="Sharma R."/>
            <person name="Ronald P.C."/>
            <person name="Panaud O."/>
            <person name="Kellogg E.A."/>
            <person name="Brutnell T.P."/>
            <person name="Doust A.N."/>
            <person name="Tuskan G.A."/>
            <person name="Rokhsar D."/>
            <person name="Devos K.M."/>
        </authorList>
    </citation>
    <scope>NUCLEOTIDE SEQUENCE [LARGE SCALE GENOMIC DNA]</scope>
    <source>
        <strain evidence="2">cv. Yugu1</strain>
    </source>
</reference>
<dbReference type="Proteomes" id="UP000004995">
    <property type="component" value="Unassembled WGS sequence"/>
</dbReference>
<accession>K3ZFU4</accession>
<protein>
    <submittedName>
        <fullName evidence="1">Uncharacterized protein</fullName>
    </submittedName>
</protein>
<sequence length="35" mass="4000">MLVNFASSDVVLISLLLLCSFHTKFSIHFLYGGYY</sequence>
<organism evidence="1 2">
    <name type="scientific">Setaria italica</name>
    <name type="common">Foxtail millet</name>
    <name type="synonym">Panicum italicum</name>
    <dbReference type="NCBI Taxonomy" id="4555"/>
    <lineage>
        <taxon>Eukaryota</taxon>
        <taxon>Viridiplantae</taxon>
        <taxon>Streptophyta</taxon>
        <taxon>Embryophyta</taxon>
        <taxon>Tracheophyta</taxon>
        <taxon>Spermatophyta</taxon>
        <taxon>Magnoliopsida</taxon>
        <taxon>Liliopsida</taxon>
        <taxon>Poales</taxon>
        <taxon>Poaceae</taxon>
        <taxon>PACMAD clade</taxon>
        <taxon>Panicoideae</taxon>
        <taxon>Panicodae</taxon>
        <taxon>Paniceae</taxon>
        <taxon>Cenchrinae</taxon>
        <taxon>Setaria</taxon>
    </lineage>
</organism>